<organism evidence="9 10">
    <name type="scientific">Microvirga subterranea</name>
    <dbReference type="NCBI Taxonomy" id="186651"/>
    <lineage>
        <taxon>Bacteria</taxon>
        <taxon>Pseudomonadati</taxon>
        <taxon>Pseudomonadota</taxon>
        <taxon>Alphaproteobacteria</taxon>
        <taxon>Hyphomicrobiales</taxon>
        <taxon>Methylobacteriaceae</taxon>
        <taxon>Microvirga</taxon>
    </lineage>
</organism>
<evidence type="ECO:0000256" key="7">
    <source>
        <dbReference type="ARBA" id="ARBA00049535"/>
    </source>
</evidence>
<protein>
    <recommendedName>
        <fullName evidence="1">ribose-phosphate diphosphokinase</fullName>
        <ecNumber evidence="1">2.7.6.1</ecNumber>
    </recommendedName>
</protein>
<accession>A0A370HCY6</accession>
<dbReference type="GO" id="GO:0006015">
    <property type="term" value="P:5-phosphoribose 1-diphosphate biosynthetic process"/>
    <property type="evidence" value="ECO:0007669"/>
    <property type="project" value="TreeGrafter"/>
</dbReference>
<dbReference type="GO" id="GO:0000287">
    <property type="term" value="F:magnesium ion binding"/>
    <property type="evidence" value="ECO:0007669"/>
    <property type="project" value="InterPro"/>
</dbReference>
<dbReference type="NCBIfam" id="TIGR01251">
    <property type="entry name" value="ribP_PPkin"/>
    <property type="match status" value="1"/>
</dbReference>
<evidence type="ECO:0000313" key="10">
    <source>
        <dbReference type="Proteomes" id="UP000254925"/>
    </source>
</evidence>
<keyword evidence="4" id="KW-0547">Nucleotide-binding</keyword>
<dbReference type="SUPFAM" id="SSF53271">
    <property type="entry name" value="PRTase-like"/>
    <property type="match status" value="2"/>
</dbReference>
<dbReference type="InterPro" id="IPR029099">
    <property type="entry name" value="Pribosyltran_N"/>
</dbReference>
<dbReference type="CDD" id="cd06223">
    <property type="entry name" value="PRTases_typeI"/>
    <property type="match status" value="1"/>
</dbReference>
<comment type="catalytic activity">
    <reaction evidence="7">
        <text>D-ribose 5-phosphate + ATP = 5-phospho-alpha-D-ribose 1-diphosphate + AMP + H(+)</text>
        <dbReference type="Rhea" id="RHEA:15609"/>
        <dbReference type="ChEBI" id="CHEBI:15378"/>
        <dbReference type="ChEBI" id="CHEBI:30616"/>
        <dbReference type="ChEBI" id="CHEBI:58017"/>
        <dbReference type="ChEBI" id="CHEBI:78346"/>
        <dbReference type="ChEBI" id="CHEBI:456215"/>
        <dbReference type="EC" id="2.7.6.1"/>
    </reaction>
</comment>
<dbReference type="EMBL" id="QQBB01000010">
    <property type="protein sequence ID" value="RDI55101.1"/>
    <property type="molecule type" value="Genomic_DNA"/>
</dbReference>
<dbReference type="RefSeq" id="WP_114772275.1">
    <property type="nucleotide sequence ID" value="NZ_QQBB01000010.1"/>
</dbReference>
<dbReference type="GO" id="GO:0006164">
    <property type="term" value="P:purine nucleotide biosynthetic process"/>
    <property type="evidence" value="ECO:0007669"/>
    <property type="project" value="TreeGrafter"/>
</dbReference>
<dbReference type="AlphaFoldDB" id="A0A370HCY6"/>
<dbReference type="SMART" id="SM01400">
    <property type="entry name" value="Pribosyltran_N"/>
    <property type="match status" value="1"/>
</dbReference>
<evidence type="ECO:0000259" key="8">
    <source>
        <dbReference type="Pfam" id="PF13793"/>
    </source>
</evidence>
<evidence type="ECO:0000256" key="2">
    <source>
        <dbReference type="ARBA" id="ARBA00022679"/>
    </source>
</evidence>
<dbReference type="GO" id="GO:0005524">
    <property type="term" value="F:ATP binding"/>
    <property type="evidence" value="ECO:0007669"/>
    <property type="project" value="UniProtKB-KW"/>
</dbReference>
<keyword evidence="6" id="KW-0067">ATP-binding</keyword>
<dbReference type="InterPro" id="IPR000836">
    <property type="entry name" value="PRTase_dom"/>
</dbReference>
<gene>
    <name evidence="9" type="ORF">DES45_11045</name>
</gene>
<dbReference type="GO" id="GO:0005737">
    <property type="term" value="C:cytoplasm"/>
    <property type="evidence" value="ECO:0007669"/>
    <property type="project" value="TreeGrafter"/>
</dbReference>
<dbReference type="Gene3D" id="3.40.50.2020">
    <property type="match status" value="2"/>
</dbReference>
<dbReference type="PANTHER" id="PTHR10210">
    <property type="entry name" value="RIBOSE-PHOSPHATE DIPHOSPHOKINASE FAMILY MEMBER"/>
    <property type="match status" value="1"/>
</dbReference>
<comment type="caution">
    <text evidence="9">The sequence shown here is derived from an EMBL/GenBank/DDBJ whole genome shotgun (WGS) entry which is preliminary data.</text>
</comment>
<dbReference type="InterPro" id="IPR029057">
    <property type="entry name" value="PRTase-like"/>
</dbReference>
<dbReference type="InterPro" id="IPR005946">
    <property type="entry name" value="Rib-P_diPkinase"/>
</dbReference>
<keyword evidence="3" id="KW-0545">Nucleotide biosynthesis</keyword>
<keyword evidence="5 9" id="KW-0418">Kinase</keyword>
<dbReference type="Pfam" id="PF07310">
    <property type="entry name" value="PAS_5"/>
    <property type="match status" value="1"/>
</dbReference>
<dbReference type="GO" id="GO:0002189">
    <property type="term" value="C:ribose phosphate diphosphokinase complex"/>
    <property type="evidence" value="ECO:0007669"/>
    <property type="project" value="TreeGrafter"/>
</dbReference>
<dbReference type="Pfam" id="PF13793">
    <property type="entry name" value="Pribosyltran_N"/>
    <property type="match status" value="1"/>
</dbReference>
<dbReference type="GO" id="GO:0004749">
    <property type="term" value="F:ribose phosphate diphosphokinase activity"/>
    <property type="evidence" value="ECO:0007669"/>
    <property type="project" value="UniProtKB-EC"/>
</dbReference>
<dbReference type="Pfam" id="PF14572">
    <property type="entry name" value="Pribosyl_synth"/>
    <property type="match status" value="1"/>
</dbReference>
<dbReference type="InterPro" id="IPR009922">
    <property type="entry name" value="DUF1457"/>
</dbReference>
<dbReference type="PANTHER" id="PTHR10210:SF32">
    <property type="entry name" value="RIBOSE-PHOSPHATE PYROPHOSPHOKINASE 2"/>
    <property type="match status" value="1"/>
</dbReference>
<dbReference type="OrthoDB" id="324294at2"/>
<sequence>MTTFAMTDPALRRLFERLDFAPRPKDESLAHLIEYWTNKRNGRVAPTLQDMSVSELGDDASQAFILRIDPRDRAPLLVFGGAAFETLMGPCDPGADILRSPAEARGAVRLRRLVELVRSHAEPVLADFTTRVADGMRLSVEIVVAPLSSSDDRVEGLFGGISVRHVVSGRPATEHARRAAPRKDRPLLFAMTSAAGLGERIARHLGLPLQDHEERNFEDGEHKTRPLVDVRGGDVHIVAGLHGGEGQSVNDRLCRALFFIGALKDAGAARVTMTAPYLCYARKDRRTKPNDPVTTRYLAQVFEAVGTDRIVTMEVHNLAAFQNAFRCSTTHIDGHLAFGQPVAQWVGHTPVAVVSPDIGGAKRAEQFRETLERLLGRPVAKAVADKQRSMGRVSGDLFVGDVSGCIAVIVDDLISTGTTMARVAHQCRDRGARAVWLVAAHGVGGMASLPNLTQPFIDRIVLTNTIPQPRDFVAALGDRLTILDVSGILADALRP</sequence>
<feature type="domain" description="Ribose-phosphate pyrophosphokinase N-terminal" evidence="8">
    <location>
        <begin position="188"/>
        <end position="306"/>
    </location>
</feature>
<dbReference type="Proteomes" id="UP000254925">
    <property type="component" value="Unassembled WGS sequence"/>
</dbReference>
<evidence type="ECO:0000256" key="4">
    <source>
        <dbReference type="ARBA" id="ARBA00022741"/>
    </source>
</evidence>
<dbReference type="GO" id="GO:0016301">
    <property type="term" value="F:kinase activity"/>
    <property type="evidence" value="ECO:0007669"/>
    <property type="project" value="UniProtKB-KW"/>
</dbReference>
<proteinExistence type="predicted"/>
<evidence type="ECO:0000256" key="5">
    <source>
        <dbReference type="ARBA" id="ARBA00022777"/>
    </source>
</evidence>
<evidence type="ECO:0000313" key="9">
    <source>
        <dbReference type="EMBL" id="RDI55101.1"/>
    </source>
</evidence>
<dbReference type="EC" id="2.7.6.1" evidence="1"/>
<evidence type="ECO:0000256" key="1">
    <source>
        <dbReference type="ARBA" id="ARBA00013247"/>
    </source>
</evidence>
<evidence type="ECO:0000256" key="6">
    <source>
        <dbReference type="ARBA" id="ARBA00022840"/>
    </source>
</evidence>
<keyword evidence="10" id="KW-1185">Reference proteome</keyword>
<evidence type="ECO:0000256" key="3">
    <source>
        <dbReference type="ARBA" id="ARBA00022727"/>
    </source>
</evidence>
<name>A0A370HCY6_9HYPH</name>
<reference evidence="9 10" key="1">
    <citation type="submission" date="2018-07" db="EMBL/GenBank/DDBJ databases">
        <title>Genomic Encyclopedia of Type Strains, Phase IV (KMG-IV): sequencing the most valuable type-strain genomes for metagenomic binning, comparative biology and taxonomic classification.</title>
        <authorList>
            <person name="Goeker M."/>
        </authorList>
    </citation>
    <scope>NUCLEOTIDE SEQUENCE [LARGE SCALE GENOMIC DNA]</scope>
    <source>
        <strain evidence="9 10">DSM 14364</strain>
    </source>
</reference>
<keyword evidence="2" id="KW-0808">Transferase</keyword>